<evidence type="ECO:0000256" key="1">
    <source>
        <dbReference type="ARBA" id="ARBA00001033"/>
    </source>
</evidence>
<dbReference type="Gene3D" id="3.40.190.80">
    <property type="match status" value="1"/>
</dbReference>
<evidence type="ECO:0000256" key="4">
    <source>
        <dbReference type="ARBA" id="ARBA00022842"/>
    </source>
</evidence>
<proteinExistence type="predicted"/>
<dbReference type="InterPro" id="IPR000760">
    <property type="entry name" value="Inositol_monophosphatase-like"/>
</dbReference>
<dbReference type="InterPro" id="IPR020550">
    <property type="entry name" value="Inositol_monophosphatase_CS"/>
</dbReference>
<dbReference type="Proteomes" id="UP001500902">
    <property type="component" value="Unassembled WGS sequence"/>
</dbReference>
<evidence type="ECO:0000313" key="5">
    <source>
        <dbReference type="EMBL" id="GAA3655624.1"/>
    </source>
</evidence>
<dbReference type="PROSITE" id="PS00630">
    <property type="entry name" value="IMP_2"/>
    <property type="match status" value="1"/>
</dbReference>
<dbReference type="Gene3D" id="3.30.540.10">
    <property type="entry name" value="Fructose-1,6-Bisphosphatase, subunit A, domain 1"/>
    <property type="match status" value="1"/>
</dbReference>
<sequence length="273" mass="27869">MTTPPLDAHPALAAAASAALEAYTVATAEHDRATLAAVVADGADGTPTMRIDVLVEQAILAALSRHPVNVLSEETGWVDRGSALTLVMDPVDGSANAAAGVPLAAFSAAVAEDGVFTEALTVWLDTGRSWWARAGEPSPLRTSGRTGLAGAAVSLLRPHPANPGAAAAWWEVARTAARIRILSTSCLEGALVAQGSTDAFADAATDTHRLVDLAASVVLAEAGGGAVRDVFGRPIGLDTDLTKRWSGVVAATPDLADELVTVLHDAYVAQRTG</sequence>
<reference evidence="6" key="1">
    <citation type="journal article" date="2019" name="Int. J. Syst. Evol. Microbiol.">
        <title>The Global Catalogue of Microorganisms (GCM) 10K type strain sequencing project: providing services to taxonomists for standard genome sequencing and annotation.</title>
        <authorList>
            <consortium name="The Broad Institute Genomics Platform"/>
            <consortium name="The Broad Institute Genome Sequencing Center for Infectious Disease"/>
            <person name="Wu L."/>
            <person name="Ma J."/>
        </authorList>
    </citation>
    <scope>NUCLEOTIDE SEQUENCE [LARGE SCALE GENOMIC DNA]</scope>
    <source>
        <strain evidence="6">JCM 16904</strain>
    </source>
</reference>
<dbReference type="SUPFAM" id="SSF56655">
    <property type="entry name" value="Carbohydrate phosphatase"/>
    <property type="match status" value="1"/>
</dbReference>
<dbReference type="PANTHER" id="PTHR20854:SF4">
    <property type="entry name" value="INOSITOL-1-MONOPHOSPHATASE-RELATED"/>
    <property type="match status" value="1"/>
</dbReference>
<dbReference type="EC" id="3.1.3.25" evidence="2"/>
<organism evidence="5 6">
    <name type="scientific">Nonomuraea antimicrobica</name>
    <dbReference type="NCBI Taxonomy" id="561173"/>
    <lineage>
        <taxon>Bacteria</taxon>
        <taxon>Bacillati</taxon>
        <taxon>Actinomycetota</taxon>
        <taxon>Actinomycetes</taxon>
        <taxon>Streptosporangiales</taxon>
        <taxon>Streptosporangiaceae</taxon>
        <taxon>Nonomuraea</taxon>
    </lineage>
</organism>
<evidence type="ECO:0000313" key="6">
    <source>
        <dbReference type="Proteomes" id="UP001500902"/>
    </source>
</evidence>
<dbReference type="Pfam" id="PF00459">
    <property type="entry name" value="Inositol_P"/>
    <property type="match status" value="1"/>
</dbReference>
<dbReference type="PRINTS" id="PR00377">
    <property type="entry name" value="IMPHPHTASES"/>
</dbReference>
<accession>A0ABP7BBH2</accession>
<evidence type="ECO:0000256" key="3">
    <source>
        <dbReference type="ARBA" id="ARBA00022723"/>
    </source>
</evidence>
<gene>
    <name evidence="5" type="ORF">GCM10022224_018490</name>
</gene>
<dbReference type="EMBL" id="BAAAZP010000029">
    <property type="protein sequence ID" value="GAA3655624.1"/>
    <property type="molecule type" value="Genomic_DNA"/>
</dbReference>
<comment type="caution">
    <text evidence="5">The sequence shown here is derived from an EMBL/GenBank/DDBJ whole genome shotgun (WGS) entry which is preliminary data.</text>
</comment>
<name>A0ABP7BBH2_9ACTN</name>
<dbReference type="PANTHER" id="PTHR20854">
    <property type="entry name" value="INOSITOL MONOPHOSPHATASE"/>
    <property type="match status" value="1"/>
</dbReference>
<dbReference type="RefSeq" id="WP_344875008.1">
    <property type="nucleotide sequence ID" value="NZ_BAAAZP010000029.1"/>
</dbReference>
<keyword evidence="4" id="KW-0460">Magnesium</keyword>
<keyword evidence="6" id="KW-1185">Reference proteome</keyword>
<comment type="catalytic activity">
    <reaction evidence="1">
        <text>a myo-inositol phosphate + H2O = myo-inositol + phosphate</text>
        <dbReference type="Rhea" id="RHEA:24056"/>
        <dbReference type="ChEBI" id="CHEBI:15377"/>
        <dbReference type="ChEBI" id="CHEBI:17268"/>
        <dbReference type="ChEBI" id="CHEBI:43474"/>
        <dbReference type="ChEBI" id="CHEBI:84139"/>
        <dbReference type="EC" id="3.1.3.25"/>
    </reaction>
</comment>
<keyword evidence="3" id="KW-0479">Metal-binding</keyword>
<evidence type="ECO:0000256" key="2">
    <source>
        <dbReference type="ARBA" id="ARBA00013106"/>
    </source>
</evidence>
<protein>
    <recommendedName>
        <fullName evidence="2">inositol-phosphate phosphatase</fullName>
        <ecNumber evidence="2">3.1.3.25</ecNumber>
    </recommendedName>
</protein>